<comment type="caution">
    <text evidence="1">The sequence shown here is derived from an EMBL/GenBank/DDBJ whole genome shotgun (WGS) entry which is preliminary data.</text>
</comment>
<proteinExistence type="predicted"/>
<evidence type="ECO:0000313" key="1">
    <source>
        <dbReference type="EMBL" id="RWR31496.1"/>
    </source>
</evidence>
<reference evidence="1 2" key="1">
    <citation type="submission" date="2019-01" db="EMBL/GenBank/DDBJ databases">
        <title>Sinorhodobacter populi sp. nov. isolated from the symptomatic bark tissue of Populus euramericana canker.</title>
        <authorList>
            <person name="Xu G."/>
        </authorList>
    </citation>
    <scope>NUCLEOTIDE SEQUENCE [LARGE SCALE GENOMIC DNA]</scope>
    <source>
        <strain evidence="1 2">07D10-4-3</strain>
    </source>
</reference>
<gene>
    <name evidence="1" type="ORF">D2T29_10715</name>
</gene>
<dbReference type="Proteomes" id="UP000284451">
    <property type="component" value="Unassembled WGS sequence"/>
</dbReference>
<name>A0A443KFG9_9RHOB</name>
<organism evidence="1 2">
    <name type="scientific">Paenirhodobacter populi</name>
    <dbReference type="NCBI Taxonomy" id="2306993"/>
    <lineage>
        <taxon>Bacteria</taxon>
        <taxon>Pseudomonadati</taxon>
        <taxon>Pseudomonadota</taxon>
        <taxon>Alphaproteobacteria</taxon>
        <taxon>Rhodobacterales</taxon>
        <taxon>Rhodobacter group</taxon>
        <taxon>Paenirhodobacter</taxon>
    </lineage>
</organism>
<evidence type="ECO:0000313" key="2">
    <source>
        <dbReference type="Proteomes" id="UP000284451"/>
    </source>
</evidence>
<reference evidence="1 2" key="2">
    <citation type="submission" date="2019-01" db="EMBL/GenBank/DDBJ databases">
        <authorList>
            <person name="Li Y."/>
        </authorList>
    </citation>
    <scope>NUCLEOTIDE SEQUENCE [LARGE SCALE GENOMIC DNA]</scope>
    <source>
        <strain evidence="1 2">07D10-4-3</strain>
    </source>
</reference>
<accession>A0A443KFG9</accession>
<dbReference type="RefSeq" id="WP_128232379.1">
    <property type="nucleotide sequence ID" value="NZ_SAUY01000011.1"/>
</dbReference>
<dbReference type="EMBL" id="SAUY01000011">
    <property type="protein sequence ID" value="RWR31496.1"/>
    <property type="molecule type" value="Genomic_DNA"/>
</dbReference>
<protein>
    <submittedName>
        <fullName evidence="1">Uncharacterized protein</fullName>
    </submittedName>
</protein>
<dbReference type="AlphaFoldDB" id="A0A443KFG9"/>
<sequence>MPNPVPATAPGLPVTLHEIRDCLVLALDATEKRRGYTLTEREARSYMRSALRRVDRLTEVRA</sequence>